<feature type="transmembrane region" description="Helical" evidence="1">
    <location>
        <begin position="12"/>
        <end position="35"/>
    </location>
</feature>
<gene>
    <name evidence="2" type="ORF">HMPREF0545_0163</name>
</gene>
<name>C2EEU1_9LACO</name>
<dbReference type="InterPro" id="IPR009526">
    <property type="entry name" value="DUF1146"/>
</dbReference>
<reference evidence="2 3" key="1">
    <citation type="submission" date="2009-01" db="EMBL/GenBank/DDBJ databases">
        <authorList>
            <person name="Qin X."/>
            <person name="Bachman B."/>
            <person name="Battles P."/>
            <person name="Bell A."/>
            <person name="Bess C."/>
            <person name="Bickham C."/>
            <person name="Chaboub L."/>
            <person name="Chen D."/>
            <person name="Coyle M."/>
            <person name="Deiros D.R."/>
            <person name="Dinh H."/>
            <person name="Forbes L."/>
            <person name="Fowler G."/>
            <person name="Francisco L."/>
            <person name="Fu Q."/>
            <person name="Gubbala S."/>
            <person name="Hale W."/>
            <person name="Han Y."/>
            <person name="Hemphill L."/>
            <person name="Highlander S.K."/>
            <person name="Hirani K."/>
            <person name="Hogues M."/>
            <person name="Jackson L."/>
            <person name="Jakkamsetti A."/>
            <person name="Javaid M."/>
            <person name="Jiang H."/>
            <person name="Korchina V."/>
            <person name="Kovar C."/>
            <person name="Lara F."/>
            <person name="Lee S."/>
            <person name="Mata R."/>
            <person name="Mathew T."/>
            <person name="Moen C."/>
            <person name="Morales K."/>
            <person name="Munidasa M."/>
            <person name="Nazareth L."/>
            <person name="Ngo R."/>
            <person name="Nguyen L."/>
            <person name="Okwuonu G."/>
            <person name="Ongeri F."/>
            <person name="Patil S."/>
            <person name="Petrosino J."/>
            <person name="Pham C."/>
            <person name="Pham P."/>
            <person name="Pu L.-L."/>
            <person name="Puazo M."/>
            <person name="Raj R."/>
            <person name="Reid J."/>
            <person name="Rouhana J."/>
            <person name="Saada N."/>
            <person name="Shang Y."/>
            <person name="Simmons D."/>
            <person name="Thornton R."/>
            <person name="Warren J."/>
            <person name="Weissenberger G."/>
            <person name="Zhang J."/>
            <person name="Zhang L."/>
            <person name="Zhou C."/>
            <person name="Zhu D."/>
            <person name="Muzny D."/>
            <person name="Worley K."/>
            <person name="Gibbs R."/>
        </authorList>
    </citation>
    <scope>NUCLEOTIDE SEQUENCE [LARGE SCALE GENOMIC DNA]</scope>
    <source>
        <strain evidence="2 3">ATCC 11741</strain>
    </source>
</reference>
<proteinExistence type="predicted"/>
<dbReference type="EMBL" id="ACGT01000001">
    <property type="protein sequence ID" value="EEJ75023.1"/>
    <property type="molecule type" value="Genomic_DNA"/>
</dbReference>
<keyword evidence="1" id="KW-0472">Membrane</keyword>
<dbReference type="NCBIfam" id="TIGR02327">
    <property type="entry name" value="int_mem_ywzB"/>
    <property type="match status" value="1"/>
</dbReference>
<keyword evidence="1" id="KW-0812">Transmembrane</keyword>
<evidence type="ECO:0000313" key="3">
    <source>
        <dbReference type="Proteomes" id="UP000003531"/>
    </source>
</evidence>
<accession>C2EEU1</accession>
<dbReference type="HOGENOM" id="CLU_177085_2_1_9"/>
<dbReference type="Proteomes" id="UP000003531">
    <property type="component" value="Unassembled WGS sequence"/>
</dbReference>
<dbReference type="Pfam" id="PF06612">
    <property type="entry name" value="DUF1146"/>
    <property type="match status" value="1"/>
</dbReference>
<evidence type="ECO:0000256" key="1">
    <source>
        <dbReference type="SAM" id="Phobius"/>
    </source>
</evidence>
<protein>
    <submittedName>
        <fullName evidence="2">Putative membrane protein</fullName>
    </submittedName>
</protein>
<evidence type="ECO:0000313" key="2">
    <source>
        <dbReference type="EMBL" id="EEJ75023.1"/>
    </source>
</evidence>
<feature type="transmembrane region" description="Helical" evidence="1">
    <location>
        <begin position="56"/>
        <end position="77"/>
    </location>
</feature>
<sequence length="88" mass="10216">MSSISLERNNINMYLGLMAVVTIISHFFFITLVFISFQGLRLDYFFSKEKQGKFRLALVLFSVAIGYLASEFFLSFIDSIRNLLFLIK</sequence>
<keyword evidence="1" id="KW-1133">Transmembrane helix</keyword>
<organism evidence="2 3">
    <name type="scientific">Ligilactobacillus salivarius DSM 20555 = ATCC 11741</name>
    <dbReference type="NCBI Taxonomy" id="1423799"/>
    <lineage>
        <taxon>Bacteria</taxon>
        <taxon>Bacillati</taxon>
        <taxon>Bacillota</taxon>
        <taxon>Bacilli</taxon>
        <taxon>Lactobacillales</taxon>
        <taxon>Lactobacillaceae</taxon>
        <taxon>Ligilactobacillus</taxon>
    </lineage>
</organism>
<comment type="caution">
    <text evidence="2">The sequence shown here is derived from an EMBL/GenBank/DDBJ whole genome shotgun (WGS) entry which is preliminary data.</text>
</comment>
<dbReference type="AlphaFoldDB" id="C2EEU1"/>